<name>A0A846XTW9_9NOCA</name>
<dbReference type="RefSeq" id="WP_157113068.1">
    <property type="nucleotide sequence ID" value="NZ_JAAXOO010000011.1"/>
</dbReference>
<dbReference type="Proteomes" id="UP000565715">
    <property type="component" value="Unassembled WGS sequence"/>
</dbReference>
<evidence type="ECO:0000313" key="1">
    <source>
        <dbReference type="EMBL" id="NKY37913.1"/>
    </source>
</evidence>
<reference evidence="1 2" key="1">
    <citation type="submission" date="2020-04" db="EMBL/GenBank/DDBJ databases">
        <title>MicrobeNet Type strains.</title>
        <authorList>
            <person name="Nicholson A.C."/>
        </authorList>
    </citation>
    <scope>NUCLEOTIDE SEQUENCE [LARGE SCALE GENOMIC DNA]</scope>
    <source>
        <strain evidence="1 2">DSM 45078</strain>
    </source>
</reference>
<dbReference type="AlphaFoldDB" id="A0A846XTW9"/>
<proteinExistence type="predicted"/>
<evidence type="ECO:0000313" key="2">
    <source>
        <dbReference type="Proteomes" id="UP000565715"/>
    </source>
</evidence>
<protein>
    <submittedName>
        <fullName evidence="1">Uncharacterized protein</fullName>
    </submittedName>
</protein>
<accession>A0A846XTW9</accession>
<comment type="caution">
    <text evidence="1">The sequence shown here is derived from an EMBL/GenBank/DDBJ whole genome shotgun (WGS) entry which is preliminary data.</text>
</comment>
<dbReference type="EMBL" id="JAAXOO010000011">
    <property type="protein sequence ID" value="NKY37913.1"/>
    <property type="molecule type" value="Genomic_DNA"/>
</dbReference>
<sequence length="55" mass="5815">MTIICSACGWLAPTLLSEHGAVRYWRCVCGQWLVSEADAVTATPGNSDFAAVPTS</sequence>
<organism evidence="1 2">
    <name type="scientific">Nocardia speluncae</name>
    <dbReference type="NCBI Taxonomy" id="419477"/>
    <lineage>
        <taxon>Bacteria</taxon>
        <taxon>Bacillati</taxon>
        <taxon>Actinomycetota</taxon>
        <taxon>Actinomycetes</taxon>
        <taxon>Mycobacteriales</taxon>
        <taxon>Nocardiaceae</taxon>
        <taxon>Nocardia</taxon>
    </lineage>
</organism>
<gene>
    <name evidence="1" type="ORF">HGA13_33335</name>
</gene>
<keyword evidence="2" id="KW-1185">Reference proteome</keyword>